<accession>A0A8S0QIY7</accession>
<dbReference type="PROSITE" id="PS50011">
    <property type="entry name" value="PROTEIN_KINASE_DOM"/>
    <property type="match status" value="1"/>
</dbReference>
<comment type="caution">
    <text evidence="3">The sequence shown here is derived from an EMBL/GenBank/DDBJ whole genome shotgun (WGS) entry which is preliminary data.</text>
</comment>
<comment type="similarity">
    <text evidence="1">Belongs to the protein kinase superfamily. STE Ser/Thr protein kinase family. STE20 subfamily.</text>
</comment>
<sequence length="363" mass="41887">MAYLQLTGKTIPADHSRDRYKIMKKIGIDSNANVYKAVYLPGYLRAEQRLAKAPQYVSVKAIPIGRGTRAFDREIRRSIFSSTPGAENIVEIKKKFYSNLTFLCASMAYMSEGSLRYIMSKWFTWGLPEDCIAIALRETLKGLSYLHVRGRAHGKIDAGQIFVNGNSNGVAIKLGFEASMYEHDQERWNTIAMPSTSTLPLRDITKWGTAPEDFSAEEGSRYSYKPHSDIWLVGITALELAYGYFPVRDRAEFEAVIEEITKKKKLPTIEELKKITDEEKVKRKGKRVMKFLEKKLKSMAAKREKKERQFSPEFEEVVVKCLSRKPRKRPTANQLLLFKFFQRSKDLKFFQKAVVNRKKVMEY</sequence>
<dbReference type="Gene3D" id="1.10.510.10">
    <property type="entry name" value="Transferase(Phosphotransferase) domain 1"/>
    <property type="match status" value="1"/>
</dbReference>
<dbReference type="AlphaFoldDB" id="A0A8S0QIY7"/>
<dbReference type="InterPro" id="IPR011009">
    <property type="entry name" value="Kinase-like_dom_sf"/>
</dbReference>
<gene>
    <name evidence="3" type="ORF">OLEA9_A113188</name>
</gene>
<reference evidence="3 4" key="1">
    <citation type="submission" date="2019-12" db="EMBL/GenBank/DDBJ databases">
        <authorList>
            <person name="Alioto T."/>
            <person name="Alioto T."/>
            <person name="Gomez Garrido J."/>
        </authorList>
    </citation>
    <scope>NUCLEOTIDE SEQUENCE [LARGE SCALE GENOMIC DNA]</scope>
</reference>
<dbReference type="PANTHER" id="PTHR48014:SF3">
    <property type="entry name" value="PROTEIN KINASE DOMAIN-CONTAINING PROTEIN"/>
    <property type="match status" value="1"/>
</dbReference>
<dbReference type="SMART" id="SM00220">
    <property type="entry name" value="S_TKc"/>
    <property type="match status" value="1"/>
</dbReference>
<dbReference type="PANTHER" id="PTHR48014">
    <property type="entry name" value="SERINE/THREONINE-PROTEIN KINASE FRAY2"/>
    <property type="match status" value="1"/>
</dbReference>
<keyword evidence="4" id="KW-1185">Reference proteome</keyword>
<feature type="domain" description="Protein kinase" evidence="2">
    <location>
        <begin position="20"/>
        <end position="341"/>
    </location>
</feature>
<dbReference type="SUPFAM" id="SSF56112">
    <property type="entry name" value="Protein kinase-like (PK-like)"/>
    <property type="match status" value="1"/>
</dbReference>
<dbReference type="Proteomes" id="UP000594638">
    <property type="component" value="Unassembled WGS sequence"/>
</dbReference>
<evidence type="ECO:0000313" key="3">
    <source>
        <dbReference type="EMBL" id="CAA2969104.1"/>
    </source>
</evidence>
<keyword evidence="3" id="KW-0808">Transferase</keyword>
<name>A0A8S0QIY7_OLEEU</name>
<dbReference type="InterPro" id="IPR047173">
    <property type="entry name" value="STRAD_A/B-like"/>
</dbReference>
<dbReference type="GO" id="GO:0005524">
    <property type="term" value="F:ATP binding"/>
    <property type="evidence" value="ECO:0007669"/>
    <property type="project" value="InterPro"/>
</dbReference>
<keyword evidence="3" id="KW-0418">Kinase</keyword>
<evidence type="ECO:0000259" key="2">
    <source>
        <dbReference type="PROSITE" id="PS50011"/>
    </source>
</evidence>
<dbReference type="EMBL" id="CACTIH010001931">
    <property type="protein sequence ID" value="CAA2969104.1"/>
    <property type="molecule type" value="Genomic_DNA"/>
</dbReference>
<dbReference type="Gramene" id="OE9A113188T1">
    <property type="protein sequence ID" value="OE9A113188C1"/>
    <property type="gene ID" value="OE9A113188"/>
</dbReference>
<protein>
    <submittedName>
        <fullName evidence="3">Serine threonine- kinase BLUS1-like</fullName>
    </submittedName>
</protein>
<dbReference type="GO" id="GO:0004672">
    <property type="term" value="F:protein kinase activity"/>
    <property type="evidence" value="ECO:0007669"/>
    <property type="project" value="InterPro"/>
</dbReference>
<evidence type="ECO:0000313" key="4">
    <source>
        <dbReference type="Proteomes" id="UP000594638"/>
    </source>
</evidence>
<dbReference type="OrthoDB" id="248923at2759"/>
<proteinExistence type="inferred from homology"/>
<dbReference type="Pfam" id="PF00069">
    <property type="entry name" value="Pkinase"/>
    <property type="match status" value="1"/>
</dbReference>
<evidence type="ECO:0000256" key="1">
    <source>
        <dbReference type="ARBA" id="ARBA00008874"/>
    </source>
</evidence>
<dbReference type="GO" id="GO:0043539">
    <property type="term" value="F:protein serine/threonine kinase activator activity"/>
    <property type="evidence" value="ECO:0007669"/>
    <property type="project" value="InterPro"/>
</dbReference>
<dbReference type="InterPro" id="IPR000719">
    <property type="entry name" value="Prot_kinase_dom"/>
</dbReference>
<organism evidence="3 4">
    <name type="scientific">Olea europaea subsp. europaea</name>
    <dbReference type="NCBI Taxonomy" id="158383"/>
    <lineage>
        <taxon>Eukaryota</taxon>
        <taxon>Viridiplantae</taxon>
        <taxon>Streptophyta</taxon>
        <taxon>Embryophyta</taxon>
        <taxon>Tracheophyta</taxon>
        <taxon>Spermatophyta</taxon>
        <taxon>Magnoliopsida</taxon>
        <taxon>eudicotyledons</taxon>
        <taxon>Gunneridae</taxon>
        <taxon>Pentapetalae</taxon>
        <taxon>asterids</taxon>
        <taxon>lamiids</taxon>
        <taxon>Lamiales</taxon>
        <taxon>Oleaceae</taxon>
        <taxon>Oleeae</taxon>
        <taxon>Olea</taxon>
    </lineage>
</organism>